<reference evidence="1" key="1">
    <citation type="journal article" date="2019" name="bioRxiv">
        <title>The Genome of the Zebra Mussel, Dreissena polymorpha: A Resource for Invasive Species Research.</title>
        <authorList>
            <person name="McCartney M.A."/>
            <person name="Auch B."/>
            <person name="Kono T."/>
            <person name="Mallez S."/>
            <person name="Zhang Y."/>
            <person name="Obille A."/>
            <person name="Becker A."/>
            <person name="Abrahante J.E."/>
            <person name="Garbe J."/>
            <person name="Badalamenti J.P."/>
            <person name="Herman A."/>
            <person name="Mangelson H."/>
            <person name="Liachko I."/>
            <person name="Sullivan S."/>
            <person name="Sone E.D."/>
            <person name="Koren S."/>
            <person name="Silverstein K.A.T."/>
            <person name="Beckman K.B."/>
            <person name="Gohl D.M."/>
        </authorList>
    </citation>
    <scope>NUCLEOTIDE SEQUENCE</scope>
    <source>
        <strain evidence="1">Duluth1</strain>
        <tissue evidence="1">Whole animal</tissue>
    </source>
</reference>
<evidence type="ECO:0000313" key="2">
    <source>
        <dbReference type="Proteomes" id="UP000828390"/>
    </source>
</evidence>
<gene>
    <name evidence="1" type="ORF">DPMN_081134</name>
</gene>
<dbReference type="AlphaFoldDB" id="A0A9D3Y8F6"/>
<accession>A0A9D3Y8F6</accession>
<organism evidence="1 2">
    <name type="scientific">Dreissena polymorpha</name>
    <name type="common">Zebra mussel</name>
    <name type="synonym">Mytilus polymorpha</name>
    <dbReference type="NCBI Taxonomy" id="45954"/>
    <lineage>
        <taxon>Eukaryota</taxon>
        <taxon>Metazoa</taxon>
        <taxon>Spiralia</taxon>
        <taxon>Lophotrochozoa</taxon>
        <taxon>Mollusca</taxon>
        <taxon>Bivalvia</taxon>
        <taxon>Autobranchia</taxon>
        <taxon>Heteroconchia</taxon>
        <taxon>Euheterodonta</taxon>
        <taxon>Imparidentia</taxon>
        <taxon>Neoheterodontei</taxon>
        <taxon>Myida</taxon>
        <taxon>Dreissenoidea</taxon>
        <taxon>Dreissenidae</taxon>
        <taxon>Dreissena</taxon>
    </lineage>
</organism>
<dbReference type="EMBL" id="JAIWYP010000016">
    <property type="protein sequence ID" value="KAH3693694.1"/>
    <property type="molecule type" value="Genomic_DNA"/>
</dbReference>
<protein>
    <submittedName>
        <fullName evidence="1">Uncharacterized protein</fullName>
    </submittedName>
</protein>
<comment type="caution">
    <text evidence="1">The sequence shown here is derived from an EMBL/GenBank/DDBJ whole genome shotgun (WGS) entry which is preliminary data.</text>
</comment>
<evidence type="ECO:0000313" key="1">
    <source>
        <dbReference type="EMBL" id="KAH3693694.1"/>
    </source>
</evidence>
<sequence length="269" mass="30784">MMLNDRMETSARLDVEVRTYNLNENLNMKKKLKSTEKEPLEIVETNGGTKLVLNTRTYELFKFARKKYFSNNSLNYKFLCKSANDKKSNVVELKVADENNHLYMFSMYHTTSSCLVNGRNVVHFFNTDLSNILQIMKTEIQSNNKAICELNEYMKQQILSYLGRKHPERPSPKMSVTYGVDKPDTLLNNSIEQGSRTVENASRIVNNDSRIVENEAVTDIEIETEVKDELTEVTETDLGAKSDTSFDIDCATQTDSVENAILKGMKIMN</sequence>
<reference evidence="1" key="2">
    <citation type="submission" date="2020-11" db="EMBL/GenBank/DDBJ databases">
        <authorList>
            <person name="McCartney M.A."/>
            <person name="Auch B."/>
            <person name="Kono T."/>
            <person name="Mallez S."/>
            <person name="Becker A."/>
            <person name="Gohl D.M."/>
            <person name="Silverstein K.A.T."/>
            <person name="Koren S."/>
            <person name="Bechman K.B."/>
            <person name="Herman A."/>
            <person name="Abrahante J.E."/>
            <person name="Garbe J."/>
        </authorList>
    </citation>
    <scope>NUCLEOTIDE SEQUENCE</scope>
    <source>
        <strain evidence="1">Duluth1</strain>
        <tissue evidence="1">Whole animal</tissue>
    </source>
</reference>
<dbReference type="Proteomes" id="UP000828390">
    <property type="component" value="Unassembled WGS sequence"/>
</dbReference>
<name>A0A9D3Y8F6_DREPO</name>
<proteinExistence type="predicted"/>
<keyword evidence="2" id="KW-1185">Reference proteome</keyword>